<keyword evidence="4" id="KW-0029">Amino-acid transport</keyword>
<dbReference type="InterPro" id="IPR028082">
    <property type="entry name" value="Peripla_BP_I"/>
</dbReference>
<dbReference type="Gene3D" id="3.40.50.2300">
    <property type="match status" value="2"/>
</dbReference>
<dbReference type="SUPFAM" id="SSF53822">
    <property type="entry name" value="Periplasmic binding protein-like I"/>
    <property type="match status" value="1"/>
</dbReference>
<dbReference type="Pfam" id="PF13458">
    <property type="entry name" value="Peripla_BP_6"/>
    <property type="match status" value="1"/>
</dbReference>
<feature type="domain" description="Leucine-binding protein" evidence="5">
    <location>
        <begin position="60"/>
        <end position="411"/>
    </location>
</feature>
<dbReference type="EMBL" id="JBHSMG010000002">
    <property type="protein sequence ID" value="MFC5502462.1"/>
    <property type="molecule type" value="Genomic_DNA"/>
</dbReference>
<evidence type="ECO:0000256" key="1">
    <source>
        <dbReference type="ARBA" id="ARBA00010062"/>
    </source>
</evidence>
<sequence>MSMPSPLDARPNGRRSAARIATAITFTSAFALLLSACSGGIANQTTPSSAGTGNATCGTTITIGAPNPLSGPLTDFGTNAIQGTQIAAAEINAAGGIKALGGAKIKIETGDTGSSDPSQATSATTKLIEDGSVALVGAWLSGLTTTVSTVAEQASVPILSQSWADTLSQRSYQFYFQPPPKSSQIGGAATSYVVAAAKSVGVTFTKVAGVGPNDVANTAQITAAVNAFKAAGASADAPTFFQAGITDATPIITRLAAQNADLLLVSGTPADVSLIVKGLRARNITTPILGFGGAFVVPSFAKVMGDQVNGLIAVGAWNWDLPLPGVKAAAAAYKKKYGEFMPMEAGESWVDVHLIADAMEKAKSCKPTEIAAALHSIDVTSGPGSAMPGGEVSFNADGTNPHAVPVLTQWKNNQPATVWPQKYATTKIDFGK</sequence>
<evidence type="ECO:0000256" key="4">
    <source>
        <dbReference type="ARBA" id="ARBA00022970"/>
    </source>
</evidence>
<dbReference type="PANTHER" id="PTHR30483">
    <property type="entry name" value="LEUCINE-SPECIFIC-BINDING PROTEIN"/>
    <property type="match status" value="1"/>
</dbReference>
<evidence type="ECO:0000256" key="3">
    <source>
        <dbReference type="ARBA" id="ARBA00022729"/>
    </source>
</evidence>
<gene>
    <name evidence="6" type="ORF">ACFPJ4_09450</name>
</gene>
<evidence type="ECO:0000313" key="7">
    <source>
        <dbReference type="Proteomes" id="UP001596039"/>
    </source>
</evidence>
<reference evidence="7" key="1">
    <citation type="journal article" date="2019" name="Int. J. Syst. Evol. Microbiol.">
        <title>The Global Catalogue of Microorganisms (GCM) 10K type strain sequencing project: providing services to taxonomists for standard genome sequencing and annotation.</title>
        <authorList>
            <consortium name="The Broad Institute Genomics Platform"/>
            <consortium name="The Broad Institute Genome Sequencing Center for Infectious Disease"/>
            <person name="Wu L."/>
            <person name="Ma J."/>
        </authorList>
    </citation>
    <scope>NUCLEOTIDE SEQUENCE [LARGE SCALE GENOMIC DNA]</scope>
    <source>
        <strain evidence="7">CGMCC 4.6997</strain>
    </source>
</reference>
<comment type="caution">
    <text evidence="6">The sequence shown here is derived from an EMBL/GenBank/DDBJ whole genome shotgun (WGS) entry which is preliminary data.</text>
</comment>
<evidence type="ECO:0000256" key="2">
    <source>
        <dbReference type="ARBA" id="ARBA00022448"/>
    </source>
</evidence>
<dbReference type="PANTHER" id="PTHR30483:SF6">
    <property type="entry name" value="PERIPLASMIC BINDING PROTEIN OF ABC TRANSPORTER FOR NATURAL AMINO ACIDS"/>
    <property type="match status" value="1"/>
</dbReference>
<dbReference type="InterPro" id="IPR000709">
    <property type="entry name" value="Leu_Ile_Val-bd"/>
</dbReference>
<name>A0ABW0NT67_9MICO</name>
<dbReference type="Proteomes" id="UP001596039">
    <property type="component" value="Unassembled WGS sequence"/>
</dbReference>
<organism evidence="6 7">
    <name type="scientific">Lysinimonas soli</name>
    <dbReference type="NCBI Taxonomy" id="1074233"/>
    <lineage>
        <taxon>Bacteria</taxon>
        <taxon>Bacillati</taxon>
        <taxon>Actinomycetota</taxon>
        <taxon>Actinomycetes</taxon>
        <taxon>Micrococcales</taxon>
        <taxon>Microbacteriaceae</taxon>
        <taxon>Lysinimonas</taxon>
    </lineage>
</organism>
<dbReference type="RefSeq" id="WP_386740156.1">
    <property type="nucleotide sequence ID" value="NZ_JBHSMG010000002.1"/>
</dbReference>
<comment type="similarity">
    <text evidence="1">Belongs to the leucine-binding protein family.</text>
</comment>
<proteinExistence type="inferred from homology"/>
<evidence type="ECO:0000259" key="5">
    <source>
        <dbReference type="Pfam" id="PF13458"/>
    </source>
</evidence>
<protein>
    <submittedName>
        <fullName evidence="6">ABC transporter substrate-binding protein</fullName>
    </submittedName>
</protein>
<evidence type="ECO:0000313" key="6">
    <source>
        <dbReference type="EMBL" id="MFC5502462.1"/>
    </source>
</evidence>
<dbReference type="PRINTS" id="PR00337">
    <property type="entry name" value="LEUILEVALBP"/>
</dbReference>
<dbReference type="InterPro" id="IPR028081">
    <property type="entry name" value="Leu-bd"/>
</dbReference>
<keyword evidence="3" id="KW-0732">Signal</keyword>
<keyword evidence="2" id="KW-0813">Transport</keyword>
<dbReference type="InterPro" id="IPR051010">
    <property type="entry name" value="BCAA_transport"/>
</dbReference>
<accession>A0ABW0NT67</accession>
<keyword evidence="7" id="KW-1185">Reference proteome</keyword>
<dbReference type="CDD" id="cd06340">
    <property type="entry name" value="PBP1_ABC_ligand_binding-like"/>
    <property type="match status" value="1"/>
</dbReference>